<dbReference type="InterPro" id="IPR003960">
    <property type="entry name" value="ATPase_AAA_CS"/>
</dbReference>
<evidence type="ECO:0000256" key="12">
    <source>
        <dbReference type="SAM" id="Phobius"/>
    </source>
</evidence>
<dbReference type="GO" id="GO:0016887">
    <property type="term" value="F:ATP hydrolysis activity"/>
    <property type="evidence" value="ECO:0007669"/>
    <property type="project" value="InterPro"/>
</dbReference>
<dbReference type="GO" id="GO:0016539">
    <property type="term" value="P:intein-mediated protein splicing"/>
    <property type="evidence" value="ECO:0007669"/>
    <property type="project" value="InterPro"/>
</dbReference>
<evidence type="ECO:0000256" key="6">
    <source>
        <dbReference type="ARBA" id="ARBA00022813"/>
    </source>
</evidence>
<dbReference type="PROSITE" id="PS50819">
    <property type="entry name" value="INTEIN_ENDONUCLEASE"/>
    <property type="match status" value="1"/>
</dbReference>
<feature type="transmembrane region" description="Helical" evidence="12">
    <location>
        <begin position="31"/>
        <end position="52"/>
    </location>
</feature>
<evidence type="ECO:0000256" key="7">
    <source>
        <dbReference type="ARBA" id="ARBA00022833"/>
    </source>
</evidence>
<evidence type="ECO:0000256" key="10">
    <source>
        <dbReference type="RuleBase" id="RU003651"/>
    </source>
</evidence>
<feature type="compositionally biased region" description="Polar residues" evidence="11">
    <location>
        <begin position="1"/>
        <end position="11"/>
    </location>
</feature>
<keyword evidence="12" id="KW-1133">Transmembrane helix</keyword>
<dbReference type="InterPro" id="IPR000642">
    <property type="entry name" value="Peptidase_M41"/>
</dbReference>
<keyword evidence="12" id="KW-0812">Transmembrane</keyword>
<evidence type="ECO:0000256" key="1">
    <source>
        <dbReference type="ARBA" id="ARBA00001947"/>
    </source>
</evidence>
<gene>
    <name evidence="14" type="ORF">UU24_C0037G0013</name>
</gene>
<dbReference type="PROSITE" id="PS00674">
    <property type="entry name" value="AAA"/>
    <property type="match status" value="1"/>
</dbReference>
<comment type="caution">
    <text evidence="14">The sequence shown here is derived from an EMBL/GenBank/DDBJ whole genome shotgun (WGS) entry which is preliminary data.</text>
</comment>
<dbReference type="GO" id="GO:0030163">
    <property type="term" value="P:protein catabolic process"/>
    <property type="evidence" value="ECO:0007669"/>
    <property type="project" value="TreeGrafter"/>
</dbReference>
<dbReference type="PANTHER" id="PTHR23076:SF97">
    <property type="entry name" value="ATP-DEPENDENT ZINC METALLOPROTEASE YME1L1"/>
    <property type="match status" value="1"/>
</dbReference>
<dbReference type="PANTHER" id="PTHR23076">
    <property type="entry name" value="METALLOPROTEASE M41 FTSH"/>
    <property type="match status" value="1"/>
</dbReference>
<dbReference type="GO" id="GO:0004812">
    <property type="term" value="F:aminoacyl-tRNA ligase activity"/>
    <property type="evidence" value="ECO:0007669"/>
    <property type="project" value="UniProtKB-KW"/>
</dbReference>
<dbReference type="InterPro" id="IPR027417">
    <property type="entry name" value="P-loop_NTPase"/>
</dbReference>
<sequence>MDFNFLNQNKENQNKDNSKGKDNKDKKEPKFLGSIASTVLIFMIITALYLALSGKTKETVNIPISDLASSVSDGDVKKILVEGEKLTVTYENDEVKNSKKETESSLSQTLFNYGVDKLALEAVEIEIKDESGFGFWLLNILPFLLPIAFILLFFWYLSRQVKGAGMQAFTFGQSKARLTDPNDKNTKITFKDVAGAKEAKEELKEIVDFLKSPKKFLDIGARIPKGVILTGAPGTGKCIVGDSVILTNKGLIEIKDIPKYFWVNPKNNTVKGAILPTFDITRCRIADQEASHWYDLGEQETRKIILKQGMEIEGTREHPVVIMNSDGYLEFKKLEDIKGGDSVAIGFGTNMYGVSRDSSRDQSYIMGLLTGDGNLSHSSRIGFTSVDSELVGAFKGYIEAQYPDTQIGLASDGITHIVTSWAVKKDLYNAGMSYLLSYDKTIPPNILQSPKHILIAFLQGLFDADGYFYRYSFGYTTVSKKLSDQVMVILLNFGIIPNRRIKHKSDNSHVRTAYEIILSGSELEKFAKEIGFRLNRKQKQMNDYLSSHTKRNTNIDLFYNISHIVDRAWKELSIQKLSNEQLSKLVNKVRTRKSISRQSLSLFVEAFKNKGLHNEDVEYLDFLLESKLFFSPVEIIEIGKSKVYDFTVPKTHSFISNGFISHNTLLARAVAGEAGVFVDEIDAIGRTRGGGFGGGNDEREQTLNQILVEMDGFEPNDKVIVMAATNRPDVLDPALVRPGRFDRKVILDLPDRADREAILEIHAVKKPLAEDINLKLIAERTPGFSGADLYSLMNEGAILAAREERKKVAQFDLIRAIEKVMLGPERKSHLLSKKEKEITAYHEAGHALVASVLPYADPVHKVSIVARGSAGGYTLKLPIEERKLQSKKEFIDDIAMALGGYVAEQMIFGDITTGPSSDLQVATNLARAMVTRWGMSDVIGPVALSSSGGKREWGESIDKEYSENISMQVDSEVKRIITDGLKSAEKVLTEHRKVFDAIALKLIEVETLEREEYEKILTAHGIVLKKKDLPAI</sequence>
<dbReference type="PATRIC" id="fig|1618734.3.peg.653"/>
<protein>
    <submittedName>
        <fullName evidence="14">Lysyl-tRNA synthetase</fullName>
    </submittedName>
</protein>
<keyword evidence="9" id="KW-0482">Metalloprotease</keyword>
<dbReference type="Gene3D" id="3.10.28.10">
    <property type="entry name" value="Homing endonucleases"/>
    <property type="match status" value="1"/>
</dbReference>
<dbReference type="SUPFAM" id="SSF51294">
    <property type="entry name" value="Hedgehog/intein (Hint) domain"/>
    <property type="match status" value="1"/>
</dbReference>
<comment type="cofactor">
    <cofactor evidence="1">
        <name>Zn(2+)</name>
        <dbReference type="ChEBI" id="CHEBI:29105"/>
    </cofactor>
</comment>
<name>A0A0G0TUB5_9BACT</name>
<dbReference type="GO" id="GO:0005886">
    <property type="term" value="C:plasma membrane"/>
    <property type="evidence" value="ECO:0007669"/>
    <property type="project" value="TreeGrafter"/>
</dbReference>
<dbReference type="GO" id="GO:0004222">
    <property type="term" value="F:metalloendopeptidase activity"/>
    <property type="evidence" value="ECO:0007669"/>
    <property type="project" value="InterPro"/>
</dbReference>
<dbReference type="CDD" id="cd00081">
    <property type="entry name" value="Hint"/>
    <property type="match status" value="2"/>
</dbReference>
<keyword evidence="6" id="KW-0068">Autocatalytic cleavage</keyword>
<dbReference type="InterPro" id="IPR041569">
    <property type="entry name" value="AAA_lid_3"/>
</dbReference>
<dbReference type="SUPFAM" id="SSF140990">
    <property type="entry name" value="FtsH protease domain-like"/>
    <property type="match status" value="1"/>
</dbReference>
<dbReference type="SUPFAM" id="SSF52540">
    <property type="entry name" value="P-loop containing nucleoside triphosphate hydrolases"/>
    <property type="match status" value="1"/>
</dbReference>
<keyword evidence="14" id="KW-0436">Ligase</keyword>
<evidence type="ECO:0000256" key="3">
    <source>
        <dbReference type="ARBA" id="ARBA00022670"/>
    </source>
</evidence>
<feature type="region of interest" description="Disordered" evidence="11">
    <location>
        <begin position="1"/>
        <end position="27"/>
    </location>
</feature>
<dbReference type="InterPro" id="IPR006142">
    <property type="entry name" value="INTEIN"/>
</dbReference>
<dbReference type="NCBIfam" id="TIGR01445">
    <property type="entry name" value="intein_Nterm"/>
    <property type="match status" value="1"/>
</dbReference>
<dbReference type="GO" id="GO:0046872">
    <property type="term" value="F:metal ion binding"/>
    <property type="evidence" value="ECO:0007669"/>
    <property type="project" value="UniProtKB-KW"/>
</dbReference>
<dbReference type="InterPro" id="IPR037219">
    <property type="entry name" value="Peptidase_M41-like"/>
</dbReference>
<accession>A0A0G0TUB5</accession>
<keyword evidence="10" id="KW-0547">Nucleotide-binding</keyword>
<keyword evidence="8" id="KW-0651">Protein splicing</keyword>
<proteinExistence type="inferred from homology"/>
<evidence type="ECO:0000256" key="5">
    <source>
        <dbReference type="ARBA" id="ARBA00022801"/>
    </source>
</evidence>
<dbReference type="EMBL" id="LBZW01000037">
    <property type="protein sequence ID" value="KKR78441.1"/>
    <property type="molecule type" value="Genomic_DNA"/>
</dbReference>
<keyword evidence="7" id="KW-0862">Zinc</keyword>
<feature type="transmembrane region" description="Helical" evidence="12">
    <location>
        <begin position="135"/>
        <end position="157"/>
    </location>
</feature>
<dbReference type="Gene3D" id="3.40.50.300">
    <property type="entry name" value="P-loop containing nucleotide triphosphate hydrolases"/>
    <property type="match status" value="2"/>
</dbReference>
<dbReference type="GO" id="GO:0004176">
    <property type="term" value="F:ATP-dependent peptidase activity"/>
    <property type="evidence" value="ECO:0007669"/>
    <property type="project" value="InterPro"/>
</dbReference>
<dbReference type="InterPro" id="IPR003587">
    <property type="entry name" value="Hint_dom_N"/>
</dbReference>
<dbReference type="PROSITE" id="PS50818">
    <property type="entry name" value="INTEIN_C_TER"/>
    <property type="match status" value="1"/>
</dbReference>
<dbReference type="InterPro" id="IPR027434">
    <property type="entry name" value="Homing_endonucl"/>
</dbReference>
<evidence type="ECO:0000256" key="2">
    <source>
        <dbReference type="ARBA" id="ARBA00010044"/>
    </source>
</evidence>
<dbReference type="GO" id="GO:0004519">
    <property type="term" value="F:endonuclease activity"/>
    <property type="evidence" value="ECO:0007669"/>
    <property type="project" value="InterPro"/>
</dbReference>
<dbReference type="InterPro" id="IPR004042">
    <property type="entry name" value="Intein_endonuc_central"/>
</dbReference>
<keyword evidence="14" id="KW-0030">Aminoacyl-tRNA synthetase</keyword>
<evidence type="ECO:0000313" key="15">
    <source>
        <dbReference type="Proteomes" id="UP000034749"/>
    </source>
</evidence>
<dbReference type="SUPFAM" id="SSF55608">
    <property type="entry name" value="Homing endonucleases"/>
    <property type="match status" value="1"/>
</dbReference>
<dbReference type="GO" id="GO:0005524">
    <property type="term" value="F:ATP binding"/>
    <property type="evidence" value="ECO:0007669"/>
    <property type="project" value="UniProtKB-KW"/>
</dbReference>
<evidence type="ECO:0000256" key="4">
    <source>
        <dbReference type="ARBA" id="ARBA00022723"/>
    </source>
</evidence>
<keyword evidence="12" id="KW-0472">Membrane</keyword>
<dbReference type="Pfam" id="PF00004">
    <property type="entry name" value="AAA"/>
    <property type="match status" value="1"/>
</dbReference>
<keyword evidence="4" id="KW-0479">Metal-binding</keyword>
<organism evidence="14 15">
    <name type="scientific">Candidatus Nomurabacteria bacterium GW2011_GWA2_40_9</name>
    <dbReference type="NCBI Taxonomy" id="1618734"/>
    <lineage>
        <taxon>Bacteria</taxon>
        <taxon>Candidatus Nomuraibacteriota</taxon>
    </lineage>
</organism>
<dbReference type="PROSITE" id="PS50817">
    <property type="entry name" value="INTEIN_N_TER"/>
    <property type="match status" value="1"/>
</dbReference>
<dbReference type="FunFam" id="1.20.58.760:FF:000001">
    <property type="entry name" value="ATP-dependent zinc metalloprotease FtsH"/>
    <property type="match status" value="1"/>
</dbReference>
<dbReference type="Pfam" id="PF01434">
    <property type="entry name" value="Peptidase_M41"/>
    <property type="match status" value="1"/>
</dbReference>
<feature type="compositionally biased region" description="Basic and acidic residues" evidence="11">
    <location>
        <begin position="12"/>
        <end position="27"/>
    </location>
</feature>
<keyword evidence="10" id="KW-0067">ATP-binding</keyword>
<dbReference type="InterPro" id="IPR004860">
    <property type="entry name" value="LAGLIDADG_dom"/>
</dbReference>
<evidence type="ECO:0000256" key="8">
    <source>
        <dbReference type="ARBA" id="ARBA00023000"/>
    </source>
</evidence>
<comment type="similarity">
    <text evidence="10">Belongs to the AAA ATPase family.</text>
</comment>
<keyword evidence="3" id="KW-0645">Protease</keyword>
<dbReference type="Pfam" id="PF14890">
    <property type="entry name" value="Intein_splicing"/>
    <property type="match status" value="1"/>
</dbReference>
<dbReference type="Proteomes" id="UP000034749">
    <property type="component" value="Unassembled WGS sequence"/>
</dbReference>
<dbReference type="SMART" id="SM00306">
    <property type="entry name" value="HintN"/>
    <property type="match status" value="1"/>
</dbReference>
<evidence type="ECO:0000256" key="11">
    <source>
        <dbReference type="SAM" id="MobiDB-lite"/>
    </source>
</evidence>
<dbReference type="NCBIfam" id="TIGR01443">
    <property type="entry name" value="intein_Cterm"/>
    <property type="match status" value="1"/>
</dbReference>
<dbReference type="InterPro" id="IPR003959">
    <property type="entry name" value="ATPase_AAA_core"/>
</dbReference>
<dbReference type="InterPro" id="IPR003586">
    <property type="entry name" value="Hint_dom_C"/>
</dbReference>
<dbReference type="Pfam" id="PF17862">
    <property type="entry name" value="AAA_lid_3"/>
    <property type="match status" value="1"/>
</dbReference>
<dbReference type="Gene3D" id="1.20.58.760">
    <property type="entry name" value="Peptidase M41"/>
    <property type="match status" value="1"/>
</dbReference>
<evidence type="ECO:0000256" key="9">
    <source>
        <dbReference type="ARBA" id="ARBA00023049"/>
    </source>
</evidence>
<dbReference type="AlphaFoldDB" id="A0A0G0TUB5"/>
<evidence type="ECO:0000313" key="14">
    <source>
        <dbReference type="EMBL" id="KKR78441.1"/>
    </source>
</evidence>
<dbReference type="Gene3D" id="2.170.16.10">
    <property type="entry name" value="Hedgehog/Intein (Hint) domain"/>
    <property type="match status" value="2"/>
</dbReference>
<evidence type="ECO:0000259" key="13">
    <source>
        <dbReference type="PROSITE" id="PS50819"/>
    </source>
</evidence>
<dbReference type="Gene3D" id="1.10.8.60">
    <property type="match status" value="1"/>
</dbReference>
<dbReference type="InterPro" id="IPR030934">
    <property type="entry name" value="Intein_C"/>
</dbReference>
<comment type="similarity">
    <text evidence="2">In the C-terminal section; belongs to the peptidase M41 family.</text>
</comment>
<reference evidence="14 15" key="1">
    <citation type="journal article" date="2015" name="Nature">
        <title>rRNA introns, odd ribosomes, and small enigmatic genomes across a large radiation of phyla.</title>
        <authorList>
            <person name="Brown C.T."/>
            <person name="Hug L.A."/>
            <person name="Thomas B.C."/>
            <person name="Sharon I."/>
            <person name="Castelle C.J."/>
            <person name="Singh A."/>
            <person name="Wilkins M.J."/>
            <person name="Williams K.H."/>
            <person name="Banfield J.F."/>
        </authorList>
    </citation>
    <scope>NUCLEOTIDE SEQUENCE [LARGE SCALE GENOMIC DNA]</scope>
</reference>
<dbReference type="InterPro" id="IPR006141">
    <property type="entry name" value="Intein_N"/>
</dbReference>
<keyword evidence="5" id="KW-0378">Hydrolase</keyword>
<dbReference type="PRINTS" id="PR00379">
    <property type="entry name" value="INTEIN"/>
</dbReference>
<dbReference type="FunFam" id="1.10.8.60:FF:000001">
    <property type="entry name" value="ATP-dependent zinc metalloprotease FtsH"/>
    <property type="match status" value="1"/>
</dbReference>
<dbReference type="SMART" id="SM00305">
    <property type="entry name" value="HintC"/>
    <property type="match status" value="1"/>
</dbReference>
<dbReference type="InterPro" id="IPR036844">
    <property type="entry name" value="Hint_dom_sf"/>
</dbReference>
<dbReference type="Pfam" id="PF14528">
    <property type="entry name" value="LAGLIDADG_3"/>
    <property type="match status" value="1"/>
</dbReference>
<feature type="domain" description="DOD-type homing endonuclease" evidence="13">
    <location>
        <begin position="365"/>
        <end position="495"/>
    </location>
</feature>